<evidence type="ECO:0000256" key="2">
    <source>
        <dbReference type="ARBA" id="ARBA00022475"/>
    </source>
</evidence>
<comment type="caution">
    <text evidence="12">Lacks conserved residue(s) required for the propagation of feature annotation.</text>
</comment>
<evidence type="ECO:0000256" key="3">
    <source>
        <dbReference type="ARBA" id="ARBA00022614"/>
    </source>
</evidence>
<comment type="similarity">
    <text evidence="13">Belongs to the G-protein coupled receptor 1 family.</text>
</comment>
<dbReference type="SMART" id="SM00192">
    <property type="entry name" value="LDLa"/>
    <property type="match status" value="2"/>
</dbReference>
<keyword evidence="5" id="KW-0677">Repeat</keyword>
<dbReference type="GeneID" id="119731134"/>
<feature type="transmembrane region" description="Helical" evidence="14">
    <location>
        <begin position="611"/>
        <end position="638"/>
    </location>
</feature>
<dbReference type="SUPFAM" id="SSF52058">
    <property type="entry name" value="L domain-like"/>
    <property type="match status" value="1"/>
</dbReference>
<evidence type="ECO:0000256" key="5">
    <source>
        <dbReference type="ARBA" id="ARBA00022737"/>
    </source>
</evidence>
<comment type="subcellular location">
    <subcellularLocation>
        <location evidence="1">Cell membrane</location>
        <topology evidence="1">Multi-pass membrane protein</topology>
    </subcellularLocation>
</comment>
<dbReference type="InterPro" id="IPR017452">
    <property type="entry name" value="GPCR_Rhodpsn_7TM"/>
</dbReference>
<organism evidence="16 17">
    <name type="scientific">Patiria miniata</name>
    <name type="common">Bat star</name>
    <name type="synonym">Asterina miniata</name>
    <dbReference type="NCBI Taxonomy" id="46514"/>
    <lineage>
        <taxon>Eukaryota</taxon>
        <taxon>Metazoa</taxon>
        <taxon>Echinodermata</taxon>
        <taxon>Eleutherozoa</taxon>
        <taxon>Asterozoa</taxon>
        <taxon>Asteroidea</taxon>
        <taxon>Valvatacea</taxon>
        <taxon>Valvatida</taxon>
        <taxon>Asterinidae</taxon>
        <taxon>Patiria</taxon>
    </lineage>
</organism>
<dbReference type="GO" id="GO:0005886">
    <property type="term" value="C:plasma membrane"/>
    <property type="evidence" value="ECO:0007669"/>
    <property type="project" value="UniProtKB-SubCell"/>
</dbReference>
<keyword evidence="4 13" id="KW-0812">Transmembrane</keyword>
<feature type="transmembrane region" description="Helical" evidence="14">
    <location>
        <begin position="534"/>
        <end position="555"/>
    </location>
</feature>
<dbReference type="OMA" id="YIAIFVN"/>
<feature type="disulfide bond" evidence="12">
    <location>
        <begin position="94"/>
        <end position="112"/>
    </location>
</feature>
<evidence type="ECO:0000256" key="10">
    <source>
        <dbReference type="ARBA" id="ARBA00023170"/>
    </source>
</evidence>
<proteinExistence type="inferred from homology"/>
<dbReference type="PANTHER" id="PTHR24372">
    <property type="entry name" value="GLYCOPROTEIN HORMONE RECEPTOR"/>
    <property type="match status" value="1"/>
</dbReference>
<protein>
    <recommendedName>
        <fullName evidence="15">G-protein coupled receptors family 1 profile domain-containing protein</fullName>
    </recommendedName>
</protein>
<dbReference type="InterPro" id="IPR002172">
    <property type="entry name" value="LDrepeatLR_classA_rpt"/>
</dbReference>
<name>A0A914A8C3_PATMI</name>
<dbReference type="GO" id="GO:0009755">
    <property type="term" value="P:hormone-mediated signaling pathway"/>
    <property type="evidence" value="ECO:0007669"/>
    <property type="project" value="TreeGrafter"/>
</dbReference>
<dbReference type="InterPro" id="IPR000276">
    <property type="entry name" value="GPCR_Rhodpsn"/>
</dbReference>
<keyword evidence="8 14" id="KW-0472">Membrane</keyword>
<dbReference type="EnsemblMetazoa" id="XM_038204157.1">
    <property type="protein sequence ID" value="XP_038060085.1"/>
    <property type="gene ID" value="LOC119731134"/>
</dbReference>
<keyword evidence="11 13" id="KW-0807">Transducer</keyword>
<dbReference type="PRINTS" id="PR00237">
    <property type="entry name" value="GPCRRHODOPSN"/>
</dbReference>
<keyword evidence="6 14" id="KW-1133">Transmembrane helix</keyword>
<dbReference type="Gene3D" id="4.10.400.10">
    <property type="entry name" value="Low-density Lipoprotein Receptor"/>
    <property type="match status" value="2"/>
</dbReference>
<dbReference type="AlphaFoldDB" id="A0A914A8C3"/>
<dbReference type="PROSITE" id="PS50262">
    <property type="entry name" value="G_PROTEIN_RECEP_F1_2"/>
    <property type="match status" value="1"/>
</dbReference>
<dbReference type="PROSITE" id="PS50068">
    <property type="entry name" value="LDLRA_2"/>
    <property type="match status" value="2"/>
</dbReference>
<dbReference type="InterPro" id="IPR001611">
    <property type="entry name" value="Leu-rich_rpt"/>
</dbReference>
<evidence type="ECO:0000256" key="14">
    <source>
        <dbReference type="SAM" id="Phobius"/>
    </source>
</evidence>
<feature type="disulfide bond" evidence="12">
    <location>
        <begin position="192"/>
        <end position="207"/>
    </location>
</feature>
<sequence length="751" mass="83674">MRIVDFAMEERYDFLYVTRLPKSGVGSTSPGIRWRVVFGLTGEDIGQRTMVWSENVWLTMMTDNSKEFRGFSIVIERLNVTDLGDLCQSGEFHCGNGFCISQTAICDGYLDCLNYRDEANCSEIVCPGSYKCDNVDTPATVPNSQPTSPAYTQPLTTPNLLHTYWPTTYQPTTQTADHGYVQAQCIPRALVCNGAQDCPNLDDETDCDKKRCPTGCDCHYSPDGHFVVSCANGWNATTLSNIAATTYTLHLSGVDISLEGGIFKELKNLKVLSLKNNKINEIPRHTFDGLTSLVWLDLSNTSLTELQTLAMEELSGLQGITIFDVPLKRIQANAFTGLGNVETLILVRNDGNLPPLEVEDLAFEGLENVSLLFVDNHRMCCFFPENVECKTLKPEPVLFMCGELMPRVVLKVFMWILGVSALVGNIFVMMWRCREKTEGKASRIVQSFLVFNLAVSDALMGLYMLIIAGADVYFGKRYFELSDEWRASVPCRIASMISIVASEASVFFLTFISIDRFVAIVFPFSTHRVRPKKARIIAGCIWIGTSVIALVPTILATDEQSDIYGLSDVCIGLPLRTKVTEYEIREHTVEARGMSDLTVGIPVPAGTRPSWFFSIVLFLGVNLLCFCVIMACYIAIFVNVSRSVKKVRRHKGQDDEVRMAIKMAAIVSTDFICWIPVIITGILAQARVVEIPTEAYAWIVVFVLPINSSLNPYLYTISDLCTRKRQEAASKRKIKRTIVDASNVTIESVVQ</sequence>
<evidence type="ECO:0000256" key="6">
    <source>
        <dbReference type="ARBA" id="ARBA00022989"/>
    </source>
</evidence>
<evidence type="ECO:0000256" key="8">
    <source>
        <dbReference type="ARBA" id="ARBA00023136"/>
    </source>
</evidence>
<dbReference type="PANTHER" id="PTHR24372:SF77">
    <property type="entry name" value="G-PROTEIN COUPLED RECEPTORS FAMILY 1 PROFILE DOMAIN-CONTAINING PROTEIN"/>
    <property type="match status" value="1"/>
</dbReference>
<feature type="transmembrane region" description="Helical" evidence="14">
    <location>
        <begin position="659"/>
        <end position="683"/>
    </location>
</feature>
<evidence type="ECO:0000259" key="15">
    <source>
        <dbReference type="PROSITE" id="PS50262"/>
    </source>
</evidence>
<dbReference type="InterPro" id="IPR036055">
    <property type="entry name" value="LDL_receptor-like_sf"/>
</dbReference>
<keyword evidence="7 13" id="KW-0297">G-protein coupled receptor</keyword>
<dbReference type="Proteomes" id="UP000887568">
    <property type="component" value="Unplaced"/>
</dbReference>
<evidence type="ECO:0000256" key="11">
    <source>
        <dbReference type="ARBA" id="ARBA00023224"/>
    </source>
</evidence>
<feature type="transmembrane region" description="Helical" evidence="14">
    <location>
        <begin position="493"/>
        <end position="514"/>
    </location>
</feature>
<dbReference type="Pfam" id="PF13855">
    <property type="entry name" value="LRR_8"/>
    <property type="match status" value="1"/>
</dbReference>
<keyword evidence="2" id="KW-1003">Cell membrane</keyword>
<keyword evidence="10 13" id="KW-0675">Receptor</keyword>
<keyword evidence="17" id="KW-1185">Reference proteome</keyword>
<feature type="transmembrane region" description="Helical" evidence="14">
    <location>
        <begin position="695"/>
        <end position="715"/>
    </location>
</feature>
<evidence type="ECO:0000256" key="4">
    <source>
        <dbReference type="ARBA" id="ARBA00022692"/>
    </source>
</evidence>
<dbReference type="RefSeq" id="XP_038060085.1">
    <property type="nucleotide sequence ID" value="XM_038204157.1"/>
</dbReference>
<dbReference type="PROSITE" id="PS51450">
    <property type="entry name" value="LRR"/>
    <property type="match status" value="1"/>
</dbReference>
<dbReference type="Pfam" id="PF00057">
    <property type="entry name" value="Ldl_recept_a"/>
    <property type="match status" value="2"/>
</dbReference>
<dbReference type="Gene3D" id="1.20.1070.10">
    <property type="entry name" value="Rhodopsin 7-helix transmembrane proteins"/>
    <property type="match status" value="1"/>
</dbReference>
<evidence type="ECO:0000256" key="13">
    <source>
        <dbReference type="RuleBase" id="RU000688"/>
    </source>
</evidence>
<accession>A0A914A8C3</accession>
<dbReference type="InterPro" id="IPR003591">
    <property type="entry name" value="Leu-rich_rpt_typical-subtyp"/>
</dbReference>
<dbReference type="PROSITE" id="PS00237">
    <property type="entry name" value="G_PROTEIN_RECEP_F1_1"/>
    <property type="match status" value="1"/>
</dbReference>
<dbReference type="SMART" id="SM00369">
    <property type="entry name" value="LRR_TYP"/>
    <property type="match status" value="2"/>
</dbReference>
<feature type="domain" description="G-protein coupled receptors family 1 profile" evidence="15">
    <location>
        <begin position="424"/>
        <end position="715"/>
    </location>
</feature>
<dbReference type="InterPro" id="IPR032675">
    <property type="entry name" value="LRR_dom_sf"/>
</dbReference>
<evidence type="ECO:0000256" key="12">
    <source>
        <dbReference type="PROSITE-ProRule" id="PRU00124"/>
    </source>
</evidence>
<feature type="disulfide bond" evidence="12">
    <location>
        <begin position="106"/>
        <end position="121"/>
    </location>
</feature>
<evidence type="ECO:0000256" key="1">
    <source>
        <dbReference type="ARBA" id="ARBA00004651"/>
    </source>
</evidence>
<feature type="transmembrane region" description="Helical" evidence="14">
    <location>
        <begin position="449"/>
        <end position="473"/>
    </location>
</feature>
<reference evidence="16" key="1">
    <citation type="submission" date="2022-11" db="UniProtKB">
        <authorList>
            <consortium name="EnsemblMetazoa"/>
        </authorList>
    </citation>
    <scope>IDENTIFICATION</scope>
</reference>
<dbReference type="CDD" id="cd00112">
    <property type="entry name" value="LDLa"/>
    <property type="match status" value="2"/>
</dbReference>
<dbReference type="OrthoDB" id="10335558at2759"/>
<dbReference type="GO" id="GO:0007189">
    <property type="term" value="P:adenylate cyclase-activating G protein-coupled receptor signaling pathway"/>
    <property type="evidence" value="ECO:0007669"/>
    <property type="project" value="TreeGrafter"/>
</dbReference>
<feature type="disulfide bond" evidence="12">
    <location>
        <begin position="87"/>
        <end position="99"/>
    </location>
</feature>
<evidence type="ECO:0000313" key="17">
    <source>
        <dbReference type="Proteomes" id="UP000887568"/>
    </source>
</evidence>
<dbReference type="GO" id="GO:0008528">
    <property type="term" value="F:G protein-coupled peptide receptor activity"/>
    <property type="evidence" value="ECO:0007669"/>
    <property type="project" value="TreeGrafter"/>
</dbReference>
<dbReference type="FunFam" id="1.20.1070.10:FF:000343">
    <property type="entry name" value="Uncharacterized protein"/>
    <property type="match status" value="1"/>
</dbReference>
<evidence type="ECO:0000256" key="7">
    <source>
        <dbReference type="ARBA" id="ARBA00023040"/>
    </source>
</evidence>
<dbReference type="SUPFAM" id="SSF57424">
    <property type="entry name" value="LDL receptor-like module"/>
    <property type="match status" value="2"/>
</dbReference>
<dbReference type="Gene3D" id="3.80.10.10">
    <property type="entry name" value="Ribonuclease Inhibitor"/>
    <property type="match status" value="1"/>
</dbReference>
<keyword evidence="3" id="KW-0433">Leucine-rich repeat</keyword>
<dbReference type="SUPFAM" id="SSF81321">
    <property type="entry name" value="Family A G protein-coupled receptor-like"/>
    <property type="match status" value="1"/>
</dbReference>
<feature type="transmembrane region" description="Helical" evidence="14">
    <location>
        <begin position="408"/>
        <end position="428"/>
    </location>
</feature>
<evidence type="ECO:0000256" key="9">
    <source>
        <dbReference type="ARBA" id="ARBA00023157"/>
    </source>
</evidence>
<evidence type="ECO:0000313" key="16">
    <source>
        <dbReference type="EnsemblMetazoa" id="XP_038060085.1"/>
    </source>
</evidence>
<dbReference type="Pfam" id="PF00001">
    <property type="entry name" value="7tm_1"/>
    <property type="match status" value="2"/>
</dbReference>
<keyword evidence="9 12" id="KW-1015">Disulfide bond</keyword>